<dbReference type="Proteomes" id="UP000807353">
    <property type="component" value="Unassembled WGS sequence"/>
</dbReference>
<dbReference type="GO" id="GO:0000026">
    <property type="term" value="F:alpha-1,2-mannosyltransferase activity"/>
    <property type="evidence" value="ECO:0007669"/>
    <property type="project" value="TreeGrafter"/>
</dbReference>
<evidence type="ECO:0000256" key="1">
    <source>
        <dbReference type="ARBA" id="ARBA00007677"/>
    </source>
</evidence>
<dbReference type="FunFam" id="3.90.550.10:FF:000051">
    <property type="entry name" value="Alpha-1,2-mannosyltransferase (Ktr4)"/>
    <property type="match status" value="1"/>
</dbReference>
<dbReference type="GO" id="GO:0005794">
    <property type="term" value="C:Golgi apparatus"/>
    <property type="evidence" value="ECO:0007669"/>
    <property type="project" value="TreeGrafter"/>
</dbReference>
<reference evidence="4" key="1">
    <citation type="submission" date="2020-11" db="EMBL/GenBank/DDBJ databases">
        <authorList>
            <consortium name="DOE Joint Genome Institute"/>
            <person name="Ahrendt S."/>
            <person name="Riley R."/>
            <person name="Andreopoulos W."/>
            <person name="Labutti K."/>
            <person name="Pangilinan J."/>
            <person name="Ruiz-Duenas F.J."/>
            <person name="Barrasa J.M."/>
            <person name="Sanchez-Garcia M."/>
            <person name="Camarero S."/>
            <person name="Miyauchi S."/>
            <person name="Serrano A."/>
            <person name="Linde D."/>
            <person name="Babiker R."/>
            <person name="Drula E."/>
            <person name="Ayuso-Fernandez I."/>
            <person name="Pacheco R."/>
            <person name="Padilla G."/>
            <person name="Ferreira P."/>
            <person name="Barriuso J."/>
            <person name="Kellner H."/>
            <person name="Castanera R."/>
            <person name="Alfaro M."/>
            <person name="Ramirez L."/>
            <person name="Pisabarro A.G."/>
            <person name="Kuo A."/>
            <person name="Tritt A."/>
            <person name="Lipzen A."/>
            <person name="He G."/>
            <person name="Yan M."/>
            <person name="Ng V."/>
            <person name="Cullen D."/>
            <person name="Martin F."/>
            <person name="Rosso M.-N."/>
            <person name="Henrissat B."/>
            <person name="Hibbett D."/>
            <person name="Martinez A.T."/>
            <person name="Grigoriev I.V."/>
        </authorList>
    </citation>
    <scope>NUCLEOTIDE SEQUENCE</scope>
    <source>
        <strain evidence="4">CBS 247.69</strain>
    </source>
</reference>
<dbReference type="Pfam" id="PF01793">
    <property type="entry name" value="Glyco_transf_15"/>
    <property type="match status" value="1"/>
</dbReference>
<evidence type="ECO:0000313" key="4">
    <source>
        <dbReference type="EMBL" id="KAF9464716.1"/>
    </source>
</evidence>
<dbReference type="InterPro" id="IPR029044">
    <property type="entry name" value="Nucleotide-diphossugar_trans"/>
</dbReference>
<keyword evidence="5" id="KW-1185">Reference proteome</keyword>
<evidence type="ECO:0000256" key="2">
    <source>
        <dbReference type="ARBA" id="ARBA00022679"/>
    </source>
</evidence>
<dbReference type="GO" id="GO:0006487">
    <property type="term" value="P:protein N-linked glycosylation"/>
    <property type="evidence" value="ECO:0007669"/>
    <property type="project" value="TreeGrafter"/>
</dbReference>
<name>A0A9P5YBA7_9AGAR</name>
<organism evidence="4 5">
    <name type="scientific">Collybia nuda</name>
    <dbReference type="NCBI Taxonomy" id="64659"/>
    <lineage>
        <taxon>Eukaryota</taxon>
        <taxon>Fungi</taxon>
        <taxon>Dikarya</taxon>
        <taxon>Basidiomycota</taxon>
        <taxon>Agaricomycotina</taxon>
        <taxon>Agaricomycetes</taxon>
        <taxon>Agaricomycetidae</taxon>
        <taxon>Agaricales</taxon>
        <taxon>Tricholomatineae</taxon>
        <taxon>Clitocybaceae</taxon>
        <taxon>Collybia</taxon>
    </lineage>
</organism>
<sequence length="279" mass="33178">MEDRFNKQFKYPWVLLNEEPFTDEFKSRVSVLTDAPIFFGQIPHEHWFQPSWIDESRAREGRMRMTWQGIIYAGEPSMIPNKNLQFFFHHELLKPYRPDVKYFCDVGYDPFLYMERNNKVYGFTISLLEWEPTIPTLWSTVKDFIADNPQFVEKNNSIAFLSDNGGESYNLCHYWSNFEIADMDFWRGEAYQAFFQYLDSKGGFYYERWGDAPIHSIAVSLFARKNQVHFFHDIGYRHDPFQHCPSGNEWLGGRCSCDSNDSFDYAPNSCITRYEGLFR</sequence>
<dbReference type="EMBL" id="MU150252">
    <property type="protein sequence ID" value="KAF9464716.1"/>
    <property type="molecule type" value="Genomic_DNA"/>
</dbReference>
<dbReference type="PANTHER" id="PTHR31121:SF6">
    <property type="entry name" value="ALPHA-1,2 MANNOSYLTRANSFERASE KTR1"/>
    <property type="match status" value="1"/>
</dbReference>
<proteinExistence type="inferred from homology"/>
<comment type="caution">
    <text evidence="4">The sequence shown here is derived from an EMBL/GenBank/DDBJ whole genome shotgun (WGS) entry which is preliminary data.</text>
</comment>
<accession>A0A9P5YBA7</accession>
<dbReference type="AlphaFoldDB" id="A0A9P5YBA7"/>
<feature type="active site" description="Nucleophile" evidence="3">
    <location>
        <position position="179"/>
    </location>
</feature>
<evidence type="ECO:0000313" key="5">
    <source>
        <dbReference type="Proteomes" id="UP000807353"/>
    </source>
</evidence>
<dbReference type="Gene3D" id="3.90.550.10">
    <property type="entry name" value="Spore Coat Polysaccharide Biosynthesis Protein SpsA, Chain A"/>
    <property type="match status" value="1"/>
</dbReference>
<evidence type="ECO:0000256" key="3">
    <source>
        <dbReference type="PIRSR" id="PIRSR018153-1"/>
    </source>
</evidence>
<keyword evidence="2" id="KW-0808">Transferase</keyword>
<gene>
    <name evidence="4" type="ORF">BDZ94DRAFT_1281856</name>
</gene>
<comment type="similarity">
    <text evidence="1">Belongs to the glycosyltransferase 15 family.</text>
</comment>
<dbReference type="SUPFAM" id="SSF53448">
    <property type="entry name" value="Nucleotide-diphospho-sugar transferases"/>
    <property type="match status" value="1"/>
</dbReference>
<protein>
    <submittedName>
        <fullName evidence="4">Glycosyltransferase family 15 protein</fullName>
    </submittedName>
</protein>
<dbReference type="GO" id="GO:0000032">
    <property type="term" value="P:cell wall mannoprotein biosynthetic process"/>
    <property type="evidence" value="ECO:0007669"/>
    <property type="project" value="TreeGrafter"/>
</dbReference>
<dbReference type="GO" id="GO:0016020">
    <property type="term" value="C:membrane"/>
    <property type="evidence" value="ECO:0007669"/>
    <property type="project" value="InterPro"/>
</dbReference>
<dbReference type="PIRSF" id="PIRSF018153">
    <property type="entry name" value="Glyco_trans_15"/>
    <property type="match status" value="1"/>
</dbReference>
<dbReference type="InterPro" id="IPR002685">
    <property type="entry name" value="Glyco_trans_15"/>
</dbReference>
<dbReference type="PANTHER" id="PTHR31121">
    <property type="entry name" value="ALPHA-1,2 MANNOSYLTRANSFERASE KTR1"/>
    <property type="match status" value="1"/>
</dbReference>
<dbReference type="OrthoDB" id="439943at2759"/>